<accession>A0A7D9I1P0</accession>
<gene>
    <name evidence="2" type="ORF">PACLA_8A068297</name>
</gene>
<dbReference type="GO" id="GO:0046872">
    <property type="term" value="F:metal ion binding"/>
    <property type="evidence" value="ECO:0007669"/>
    <property type="project" value="InterPro"/>
</dbReference>
<evidence type="ECO:0000313" key="2">
    <source>
        <dbReference type="EMBL" id="CAB3995302.1"/>
    </source>
</evidence>
<evidence type="ECO:0000313" key="3">
    <source>
        <dbReference type="Proteomes" id="UP001152795"/>
    </source>
</evidence>
<name>A0A7D9I1P0_PARCT</name>
<dbReference type="AlphaFoldDB" id="A0A7D9I1P0"/>
<dbReference type="Proteomes" id="UP001152795">
    <property type="component" value="Unassembled WGS sequence"/>
</dbReference>
<keyword evidence="3" id="KW-1185">Reference proteome</keyword>
<organism evidence="2 3">
    <name type="scientific">Paramuricea clavata</name>
    <name type="common">Red gorgonian</name>
    <name type="synonym">Violescent sea-whip</name>
    <dbReference type="NCBI Taxonomy" id="317549"/>
    <lineage>
        <taxon>Eukaryota</taxon>
        <taxon>Metazoa</taxon>
        <taxon>Cnidaria</taxon>
        <taxon>Anthozoa</taxon>
        <taxon>Octocorallia</taxon>
        <taxon>Malacalcyonacea</taxon>
        <taxon>Plexauridae</taxon>
        <taxon>Paramuricea</taxon>
    </lineage>
</organism>
<dbReference type="OrthoDB" id="445357at2759"/>
<dbReference type="PROSITE" id="PS50103">
    <property type="entry name" value="ZF_C3H1"/>
    <property type="match status" value="1"/>
</dbReference>
<dbReference type="EMBL" id="CACRXK020002636">
    <property type="protein sequence ID" value="CAB3995302.1"/>
    <property type="molecule type" value="Genomic_DNA"/>
</dbReference>
<dbReference type="Gene3D" id="1.10.720.30">
    <property type="entry name" value="SAP domain"/>
    <property type="match status" value="1"/>
</dbReference>
<feature type="compositionally biased region" description="Polar residues" evidence="1">
    <location>
        <begin position="14"/>
        <end position="25"/>
    </location>
</feature>
<dbReference type="SUPFAM" id="SSF68906">
    <property type="entry name" value="SAP domain"/>
    <property type="match status" value="1"/>
</dbReference>
<proteinExistence type="predicted"/>
<dbReference type="PANTHER" id="PTHR35558:SF1">
    <property type="entry name" value="ENDONUCLEASE_EXONUCLEASE_PHOSPHATASE DOMAIN-CONTAINING PROTEIN"/>
    <property type="match status" value="1"/>
</dbReference>
<sequence length="389" mass="43132">MPPVRRGRTRETNEGSSSQLNTTDNVANLRQQCAEKGLQTNGRRNVLIARLLQHAAANVNLPSTSSESRPVIPETQPALTESQLTQIQGIVSRSVEQSVAEIPTNAARVAVQAMLNLSPRVPSIPIVVDEVESTANASLETVAANAVGSNQAENIVPYGNAFHEVPASYVRQIQTGEFFDLSKLLSKNMSLSSTLEEPIILTLENSVIKAKKASQPTARITEIEQWTTAFNVYMSVMTHQYPGRAQELLQYMSLIRHAAQTHRGLGWCIYDHTFRCKAALNPSMTWSVIDQQLWLVIFTTSSDMLVQQYPIFSNGPQNRASSGGERGGYCRDYNRWGYCTREPCRYRHVCNKCGHSHPGGKCLLLTSKPADDEEPISKRLSKSSKSKRE</sequence>
<dbReference type="PROSITE" id="PS50800">
    <property type="entry name" value="SAP"/>
    <property type="match status" value="1"/>
</dbReference>
<reference evidence="2" key="1">
    <citation type="submission" date="2020-04" db="EMBL/GenBank/DDBJ databases">
        <authorList>
            <person name="Alioto T."/>
            <person name="Alioto T."/>
            <person name="Gomez Garrido J."/>
        </authorList>
    </citation>
    <scope>NUCLEOTIDE SEQUENCE</scope>
    <source>
        <strain evidence="2">A484AB</strain>
    </source>
</reference>
<evidence type="ECO:0000256" key="1">
    <source>
        <dbReference type="SAM" id="MobiDB-lite"/>
    </source>
</evidence>
<dbReference type="InterPro" id="IPR000571">
    <property type="entry name" value="Znf_CCCH"/>
</dbReference>
<dbReference type="PANTHER" id="PTHR35558">
    <property type="entry name" value="SGNH_HYDRO DOMAIN-CONTAINING PROTEIN"/>
    <property type="match status" value="1"/>
</dbReference>
<dbReference type="InterPro" id="IPR003034">
    <property type="entry name" value="SAP_dom"/>
</dbReference>
<dbReference type="InterPro" id="IPR036361">
    <property type="entry name" value="SAP_dom_sf"/>
</dbReference>
<dbReference type="Pfam" id="PF02037">
    <property type="entry name" value="SAP"/>
    <property type="match status" value="1"/>
</dbReference>
<feature type="region of interest" description="Disordered" evidence="1">
    <location>
        <begin position="1"/>
        <end position="25"/>
    </location>
</feature>
<protein>
    <submittedName>
        <fullName evidence="2">TPA_exp: gag</fullName>
    </submittedName>
</protein>
<comment type="caution">
    <text evidence="2">The sequence shown here is derived from an EMBL/GenBank/DDBJ whole genome shotgun (WGS) entry which is preliminary data.</text>
</comment>